<dbReference type="InterPro" id="IPR005149">
    <property type="entry name" value="Tscrpt_reg_PadR_N"/>
</dbReference>
<evidence type="ECO:0000313" key="4">
    <source>
        <dbReference type="Proteomes" id="UP000008495"/>
    </source>
</evidence>
<feature type="domain" description="Transcription regulator PadR N-terminal" evidence="2">
    <location>
        <begin position="25"/>
        <end position="69"/>
    </location>
</feature>
<proteinExistence type="predicted"/>
<sequence>MIRSLLRGETSPLSHSTCRRNDAQHSGTLYPLLSRLETNGLVETEWREGDGGLSSKYFLLSDDGHAEYASQAAQWHAFCAHTVDFITLTPEA</sequence>
<gene>
    <name evidence="3" type="ORF">AUCHE_12_00060</name>
</gene>
<feature type="region of interest" description="Disordered" evidence="1">
    <location>
        <begin position="1"/>
        <end position="23"/>
    </location>
</feature>
<name>K6UMZ6_9MICO</name>
<dbReference type="AlphaFoldDB" id="K6UMZ6"/>
<dbReference type="InterPro" id="IPR036388">
    <property type="entry name" value="WH-like_DNA-bd_sf"/>
</dbReference>
<dbReference type="STRING" id="100225.SAMN05421595_2840"/>
<dbReference type="EMBL" id="BAGZ01000012">
    <property type="protein sequence ID" value="GAB78561.1"/>
    <property type="molecule type" value="Genomic_DNA"/>
</dbReference>
<organism evidence="3 4">
    <name type="scientific">Austwickia chelonae NBRC 105200</name>
    <dbReference type="NCBI Taxonomy" id="1184607"/>
    <lineage>
        <taxon>Bacteria</taxon>
        <taxon>Bacillati</taxon>
        <taxon>Actinomycetota</taxon>
        <taxon>Actinomycetes</taxon>
        <taxon>Micrococcales</taxon>
        <taxon>Dermatophilaceae</taxon>
        <taxon>Austwickia</taxon>
    </lineage>
</organism>
<dbReference type="SUPFAM" id="SSF46785">
    <property type="entry name" value="Winged helix' DNA-binding domain"/>
    <property type="match status" value="1"/>
</dbReference>
<dbReference type="Gene3D" id="1.10.10.10">
    <property type="entry name" value="Winged helix-like DNA-binding domain superfamily/Winged helix DNA-binding domain"/>
    <property type="match status" value="1"/>
</dbReference>
<protein>
    <submittedName>
        <fullName evidence="3">Putative PadR family transcriptional regulator</fullName>
    </submittedName>
</protein>
<evidence type="ECO:0000313" key="3">
    <source>
        <dbReference type="EMBL" id="GAB78561.1"/>
    </source>
</evidence>
<keyword evidence="4" id="KW-1185">Reference proteome</keyword>
<evidence type="ECO:0000256" key="1">
    <source>
        <dbReference type="SAM" id="MobiDB-lite"/>
    </source>
</evidence>
<dbReference type="Pfam" id="PF03551">
    <property type="entry name" value="PadR"/>
    <property type="match status" value="1"/>
</dbReference>
<reference evidence="3 4" key="1">
    <citation type="submission" date="2012-08" db="EMBL/GenBank/DDBJ databases">
        <title>Whole genome shotgun sequence of Austwickia chelonae NBRC 105200.</title>
        <authorList>
            <person name="Yoshida I."/>
            <person name="Hosoyama A."/>
            <person name="Tsuchikane K."/>
            <person name="Katsumata H."/>
            <person name="Ando Y."/>
            <person name="Ohji S."/>
            <person name="Hamada M."/>
            <person name="Tamura T."/>
            <person name="Yamazoe A."/>
            <person name="Yamazaki S."/>
            <person name="Fujita N."/>
        </authorList>
    </citation>
    <scope>NUCLEOTIDE SEQUENCE [LARGE SCALE GENOMIC DNA]</scope>
    <source>
        <strain evidence="3 4">NBRC 105200</strain>
    </source>
</reference>
<evidence type="ECO:0000259" key="2">
    <source>
        <dbReference type="Pfam" id="PF03551"/>
    </source>
</evidence>
<comment type="caution">
    <text evidence="3">The sequence shown here is derived from an EMBL/GenBank/DDBJ whole genome shotgun (WGS) entry which is preliminary data.</text>
</comment>
<dbReference type="eggNOG" id="COG1695">
    <property type="taxonomic scope" value="Bacteria"/>
</dbReference>
<dbReference type="InterPro" id="IPR036390">
    <property type="entry name" value="WH_DNA-bd_sf"/>
</dbReference>
<dbReference type="Proteomes" id="UP000008495">
    <property type="component" value="Unassembled WGS sequence"/>
</dbReference>
<accession>K6UMZ6</accession>